<feature type="compositionally biased region" description="Low complexity" evidence="1">
    <location>
        <begin position="78"/>
        <end position="97"/>
    </location>
</feature>
<name>A0AAD6S3X9_9AGAR</name>
<comment type="caution">
    <text evidence="2">The sequence shown here is derived from an EMBL/GenBank/DDBJ whole genome shotgun (WGS) entry which is preliminary data.</text>
</comment>
<keyword evidence="3" id="KW-1185">Reference proteome</keyword>
<proteinExistence type="predicted"/>
<gene>
    <name evidence="2" type="ORF">C8F04DRAFT_1318269</name>
</gene>
<reference evidence="2" key="1">
    <citation type="submission" date="2023-03" db="EMBL/GenBank/DDBJ databases">
        <title>Massive genome expansion in bonnet fungi (Mycena s.s.) driven by repeated elements and novel gene families across ecological guilds.</title>
        <authorList>
            <consortium name="Lawrence Berkeley National Laboratory"/>
            <person name="Harder C.B."/>
            <person name="Miyauchi S."/>
            <person name="Viragh M."/>
            <person name="Kuo A."/>
            <person name="Thoen E."/>
            <person name="Andreopoulos B."/>
            <person name="Lu D."/>
            <person name="Skrede I."/>
            <person name="Drula E."/>
            <person name="Henrissat B."/>
            <person name="Morin E."/>
            <person name="Kohler A."/>
            <person name="Barry K."/>
            <person name="LaButti K."/>
            <person name="Morin E."/>
            <person name="Salamov A."/>
            <person name="Lipzen A."/>
            <person name="Mereny Z."/>
            <person name="Hegedus B."/>
            <person name="Baldrian P."/>
            <person name="Stursova M."/>
            <person name="Weitz H."/>
            <person name="Taylor A."/>
            <person name="Grigoriev I.V."/>
            <person name="Nagy L.G."/>
            <person name="Martin F."/>
            <person name="Kauserud H."/>
        </authorList>
    </citation>
    <scope>NUCLEOTIDE SEQUENCE</scope>
    <source>
        <strain evidence="2">CBHHK200</strain>
    </source>
</reference>
<dbReference type="EMBL" id="JARJCM010000264">
    <property type="protein sequence ID" value="KAJ7020415.1"/>
    <property type="molecule type" value="Genomic_DNA"/>
</dbReference>
<evidence type="ECO:0000313" key="3">
    <source>
        <dbReference type="Proteomes" id="UP001218188"/>
    </source>
</evidence>
<dbReference type="AlphaFoldDB" id="A0AAD6S3X9"/>
<evidence type="ECO:0000256" key="1">
    <source>
        <dbReference type="SAM" id="MobiDB-lite"/>
    </source>
</evidence>
<feature type="region of interest" description="Disordered" evidence="1">
    <location>
        <begin position="130"/>
        <end position="152"/>
    </location>
</feature>
<feature type="region of interest" description="Disordered" evidence="1">
    <location>
        <begin position="78"/>
        <end position="109"/>
    </location>
</feature>
<sequence>MERERGHRSRPMSGVEPFVFQFWYASILSAVVLTTVSQPTLNPFTCLHAAGARPARPRHVVRLLLPNFFPFPISPALSRPSAKPSPSSPATTAHRAPLPAAGSRGSIAAHGSLLRDDNPLALLPSSLTSRSLAAPSCPLRSHALRRHAPTSR</sequence>
<feature type="compositionally biased region" description="Basic residues" evidence="1">
    <location>
        <begin position="142"/>
        <end position="152"/>
    </location>
</feature>
<dbReference type="Proteomes" id="UP001218188">
    <property type="component" value="Unassembled WGS sequence"/>
</dbReference>
<evidence type="ECO:0000313" key="2">
    <source>
        <dbReference type="EMBL" id="KAJ7020415.1"/>
    </source>
</evidence>
<protein>
    <submittedName>
        <fullName evidence="2">Uncharacterized protein</fullName>
    </submittedName>
</protein>
<accession>A0AAD6S3X9</accession>
<organism evidence="2 3">
    <name type="scientific">Mycena alexandri</name>
    <dbReference type="NCBI Taxonomy" id="1745969"/>
    <lineage>
        <taxon>Eukaryota</taxon>
        <taxon>Fungi</taxon>
        <taxon>Dikarya</taxon>
        <taxon>Basidiomycota</taxon>
        <taxon>Agaricomycotina</taxon>
        <taxon>Agaricomycetes</taxon>
        <taxon>Agaricomycetidae</taxon>
        <taxon>Agaricales</taxon>
        <taxon>Marasmiineae</taxon>
        <taxon>Mycenaceae</taxon>
        <taxon>Mycena</taxon>
    </lineage>
</organism>